<keyword evidence="2" id="KW-1185">Reference proteome</keyword>
<dbReference type="SUPFAM" id="SSF63829">
    <property type="entry name" value="Calcium-dependent phosphotriesterase"/>
    <property type="match status" value="1"/>
</dbReference>
<accession>A0ABR9LPW4</accession>
<evidence type="ECO:0000313" key="1">
    <source>
        <dbReference type="EMBL" id="MBE1582695.1"/>
    </source>
</evidence>
<protein>
    <submittedName>
        <fullName evidence="1">Uncharacterized protein</fullName>
    </submittedName>
</protein>
<gene>
    <name evidence="1" type="ORF">H4W80_000953</name>
</gene>
<dbReference type="EMBL" id="JADBEK010000001">
    <property type="protein sequence ID" value="MBE1582695.1"/>
    <property type="molecule type" value="Genomic_DNA"/>
</dbReference>
<sequence length="200" mass="21900">MTPPPCRLYVLPAAAAPTAVIMRRGPSVWWHLLTWDLEAGELTPGAWLRGMLYPERSAVSPDGKLLGYFALGHGRHPWDTYFAVSKVPWLTALAAWHTHGTWTGGCAFAADNSLTISASMDKRPFHGRYPYGVTVGNLPPTLPGAAGTARDHRGRLLVATDQGEVKIVEERSGARVTIWSRDLNGLTPDPVPSPRWARAW</sequence>
<reference evidence="1 2" key="1">
    <citation type="submission" date="2020-10" db="EMBL/GenBank/DDBJ databases">
        <title>Sequencing the genomes of 1000 actinobacteria strains.</title>
        <authorList>
            <person name="Klenk H.-P."/>
        </authorList>
    </citation>
    <scope>NUCLEOTIDE SEQUENCE [LARGE SCALE GENOMIC DNA]</scope>
    <source>
        <strain evidence="1 2">DSM 43173</strain>
    </source>
</reference>
<organism evidence="1 2">
    <name type="scientific">Nonomuraea angiospora</name>
    <dbReference type="NCBI Taxonomy" id="46172"/>
    <lineage>
        <taxon>Bacteria</taxon>
        <taxon>Bacillati</taxon>
        <taxon>Actinomycetota</taxon>
        <taxon>Actinomycetes</taxon>
        <taxon>Streptosporangiales</taxon>
        <taxon>Streptosporangiaceae</taxon>
        <taxon>Nonomuraea</taxon>
    </lineage>
</organism>
<evidence type="ECO:0000313" key="2">
    <source>
        <dbReference type="Proteomes" id="UP000633509"/>
    </source>
</evidence>
<dbReference type="RefSeq" id="WP_192783931.1">
    <property type="nucleotide sequence ID" value="NZ_JADBEK010000001.1"/>
</dbReference>
<proteinExistence type="predicted"/>
<comment type="caution">
    <text evidence="1">The sequence shown here is derived from an EMBL/GenBank/DDBJ whole genome shotgun (WGS) entry which is preliminary data.</text>
</comment>
<name>A0ABR9LPW4_9ACTN</name>
<dbReference type="Proteomes" id="UP000633509">
    <property type="component" value="Unassembled WGS sequence"/>
</dbReference>